<evidence type="ECO:0000256" key="3">
    <source>
        <dbReference type="ARBA" id="ARBA00023295"/>
    </source>
</evidence>
<protein>
    <recommendedName>
        <fullName evidence="4">Mannosylglycerate hydrolase MGH1-like glycoside hydrolase domain-containing protein</fullName>
    </recommendedName>
</protein>
<evidence type="ECO:0000259" key="4">
    <source>
        <dbReference type="Pfam" id="PF22422"/>
    </source>
</evidence>
<keyword evidence="2" id="KW-0378">Hydrolase</keyword>
<dbReference type="PANTHER" id="PTHR10412">
    <property type="entry name" value="MANNOSYL-OLIGOSACCHARIDE GLUCOSIDASE"/>
    <property type="match status" value="1"/>
</dbReference>
<dbReference type="PANTHER" id="PTHR10412:SF11">
    <property type="entry name" value="MANNOSYL-OLIGOSACCHARIDE GLUCOSIDASE"/>
    <property type="match status" value="1"/>
</dbReference>
<dbReference type="SUPFAM" id="SSF48208">
    <property type="entry name" value="Six-hairpin glycosidases"/>
    <property type="match status" value="1"/>
</dbReference>
<dbReference type="Gene3D" id="1.50.10.10">
    <property type="match status" value="1"/>
</dbReference>
<dbReference type="GO" id="GO:0006487">
    <property type="term" value="P:protein N-linked glycosylation"/>
    <property type="evidence" value="ECO:0007669"/>
    <property type="project" value="TreeGrafter"/>
</dbReference>
<dbReference type="AlphaFoldDB" id="A0A3P3XGX1"/>
<dbReference type="InterPro" id="IPR008928">
    <property type="entry name" value="6-hairpin_glycosidase_sf"/>
</dbReference>
<proteinExistence type="inferred from homology"/>
<reference evidence="5" key="1">
    <citation type="submission" date="2017-02" db="EMBL/GenBank/DDBJ databases">
        <authorList>
            <person name="Regsiter A."/>
            <person name="William W."/>
        </authorList>
    </citation>
    <scope>NUCLEOTIDE SEQUENCE</scope>
    <source>
        <strain evidence="5">Bib</strain>
    </source>
</reference>
<dbReference type="InterPro" id="IPR012341">
    <property type="entry name" value="6hp_glycosidase-like_sf"/>
</dbReference>
<feature type="domain" description="Mannosylglycerate hydrolase MGH1-like glycoside hydrolase" evidence="4">
    <location>
        <begin position="261"/>
        <end position="564"/>
    </location>
</feature>
<name>A0A3P3XGX1_9SPIR</name>
<dbReference type="InterPro" id="IPR004888">
    <property type="entry name" value="Glycoside_hydrolase_63"/>
</dbReference>
<dbReference type="Pfam" id="PF22422">
    <property type="entry name" value="MGH1-like_GH"/>
    <property type="match status" value="1"/>
</dbReference>
<organism evidence="5">
    <name type="scientific">uncultured spirochete</name>
    <dbReference type="NCBI Taxonomy" id="156406"/>
    <lineage>
        <taxon>Bacteria</taxon>
        <taxon>Pseudomonadati</taxon>
        <taxon>Spirochaetota</taxon>
        <taxon>Spirochaetia</taxon>
        <taxon>Spirochaetales</taxon>
        <taxon>environmental samples</taxon>
    </lineage>
</organism>
<evidence type="ECO:0000313" key="5">
    <source>
        <dbReference type="EMBL" id="SLM11395.1"/>
    </source>
</evidence>
<dbReference type="InterPro" id="IPR054491">
    <property type="entry name" value="MGH1-like_GH"/>
</dbReference>
<sequence>MVKSVVSTVHFDVMDLPFSRRGSWLAISWIKASDPTRHVPEGLYLRTVRDRGDYQQLFRIDLPADGGREIRAEASPSIMHLFPGGTKSERSGVVDVCIPTTSSVRFRGRGTLLRLSSIPGPELSYAIPRGEGSWIVNMLGAGLRLMLTPLRGKLHVDAPWQAQGSQPMRFEMHPDIAGEFDIVIEEFAQALTPKRLHPPFEDEAAAVEADFLAFAARHGGEGPFSETADIARYILWSCIVNPEGAITRPTVLATKDRLTGIWSWDHCFTALALCPGDPALAWNQIMTIFDHQDEFGALPDAVFDRRVVQNFTKPPVHGWAIGRMLKLGCLDRAMKEEAYLHLARWTDFWFSYRDYDGDGVPQYDHGNDSGWDNASPFIFRPPLEAPDLATFLILQMDTLAVLADELERSKEAIAWREKSTAFLRLATSHLTRRGRMGFVASGTHEEIPNESLLPYLQLLLGNRLTESTRTSLLKSLEEEGYITQWGIATESTLSQNYSSDGYWLGPIWAPSTFLMVDALFRSGENNLAKEIGSRFLDLVETSGFAENFDAITGAPLRDRAFAWTASTYLILARDISARP</sequence>
<accession>A0A3P3XGX1</accession>
<dbReference type="EMBL" id="FWDM01000012">
    <property type="protein sequence ID" value="SLM11395.1"/>
    <property type="molecule type" value="Genomic_DNA"/>
</dbReference>
<dbReference type="GO" id="GO:0009311">
    <property type="term" value="P:oligosaccharide metabolic process"/>
    <property type="evidence" value="ECO:0007669"/>
    <property type="project" value="InterPro"/>
</dbReference>
<comment type="similarity">
    <text evidence="1">Belongs to the glycosyl hydrolase 63 family.</text>
</comment>
<evidence type="ECO:0000256" key="1">
    <source>
        <dbReference type="ARBA" id="ARBA00010833"/>
    </source>
</evidence>
<evidence type="ECO:0000256" key="2">
    <source>
        <dbReference type="ARBA" id="ARBA00022801"/>
    </source>
</evidence>
<dbReference type="GO" id="GO:0004573">
    <property type="term" value="F:Glc3Man9GlcNAc2 oligosaccharide glucosidase activity"/>
    <property type="evidence" value="ECO:0007669"/>
    <property type="project" value="InterPro"/>
</dbReference>
<gene>
    <name evidence="5" type="ORF">SPIROBIBN47_20006</name>
</gene>
<keyword evidence="3" id="KW-0326">Glycosidase</keyword>